<comment type="similarity">
    <text evidence="2">Belongs to the CitM (TC 2.A.11) transporter family.</text>
</comment>
<dbReference type="GO" id="GO:0005886">
    <property type="term" value="C:plasma membrane"/>
    <property type="evidence" value="ECO:0007669"/>
    <property type="project" value="UniProtKB-SubCell"/>
</dbReference>
<organism evidence="10 11">
    <name type="scientific">Candidatus Muproteobacteria bacterium RBG_16_65_31</name>
    <dbReference type="NCBI Taxonomy" id="1817759"/>
    <lineage>
        <taxon>Bacteria</taxon>
        <taxon>Pseudomonadati</taxon>
        <taxon>Pseudomonadota</taxon>
        <taxon>Candidatus Muproteobacteria</taxon>
    </lineage>
</organism>
<dbReference type="Proteomes" id="UP000179344">
    <property type="component" value="Unassembled WGS sequence"/>
</dbReference>
<comment type="subcellular location">
    <subcellularLocation>
        <location evidence="1">Cell membrane</location>
        <topology evidence="1">Multi-pass membrane protein</topology>
    </subcellularLocation>
</comment>
<keyword evidence="6 8" id="KW-1133">Transmembrane helix</keyword>
<evidence type="ECO:0000259" key="9">
    <source>
        <dbReference type="Pfam" id="PF03600"/>
    </source>
</evidence>
<evidence type="ECO:0000256" key="3">
    <source>
        <dbReference type="ARBA" id="ARBA00022448"/>
    </source>
</evidence>
<evidence type="ECO:0000256" key="8">
    <source>
        <dbReference type="SAM" id="Phobius"/>
    </source>
</evidence>
<feature type="domain" description="Citrate transporter-like" evidence="9">
    <location>
        <begin position="17"/>
        <end position="345"/>
    </location>
</feature>
<evidence type="ECO:0000313" key="11">
    <source>
        <dbReference type="Proteomes" id="UP000179344"/>
    </source>
</evidence>
<feature type="transmembrane region" description="Helical" evidence="8">
    <location>
        <begin position="277"/>
        <end position="294"/>
    </location>
</feature>
<feature type="transmembrane region" description="Helical" evidence="8">
    <location>
        <begin position="350"/>
        <end position="374"/>
    </location>
</feature>
<evidence type="ECO:0000256" key="2">
    <source>
        <dbReference type="ARBA" id="ARBA00009843"/>
    </source>
</evidence>
<evidence type="ECO:0000256" key="5">
    <source>
        <dbReference type="ARBA" id="ARBA00022692"/>
    </source>
</evidence>
<dbReference type="InterPro" id="IPR000802">
    <property type="entry name" value="Arsenical_pump_ArsB"/>
</dbReference>
<protein>
    <submittedName>
        <fullName evidence="10">Anion transporter</fullName>
    </submittedName>
</protein>
<dbReference type="InterPro" id="IPR004680">
    <property type="entry name" value="Cit_transptr-like_dom"/>
</dbReference>
<keyword evidence="3" id="KW-0813">Transport</keyword>
<feature type="transmembrane region" description="Helical" evidence="8">
    <location>
        <begin position="394"/>
        <end position="412"/>
    </location>
</feature>
<dbReference type="PANTHER" id="PTHR43302:SF5">
    <property type="entry name" value="TRANSPORTER ARSB-RELATED"/>
    <property type="match status" value="1"/>
</dbReference>
<feature type="transmembrane region" description="Helical" evidence="8">
    <location>
        <begin position="135"/>
        <end position="154"/>
    </location>
</feature>
<comment type="caution">
    <text evidence="10">The sequence shown here is derived from an EMBL/GenBank/DDBJ whole genome shotgun (WGS) entry which is preliminary data.</text>
</comment>
<keyword evidence="7 8" id="KW-0472">Membrane</keyword>
<feature type="transmembrane region" description="Helical" evidence="8">
    <location>
        <begin position="57"/>
        <end position="82"/>
    </location>
</feature>
<evidence type="ECO:0000256" key="4">
    <source>
        <dbReference type="ARBA" id="ARBA00022475"/>
    </source>
</evidence>
<gene>
    <name evidence="10" type="ORF">A2V92_04970</name>
</gene>
<dbReference type="EMBL" id="MFST01000105">
    <property type="protein sequence ID" value="OGI43652.1"/>
    <property type="molecule type" value="Genomic_DNA"/>
</dbReference>
<feature type="transmembrane region" description="Helical" evidence="8">
    <location>
        <begin position="94"/>
        <end position="123"/>
    </location>
</feature>
<accession>A0A1F6TEX9</accession>
<evidence type="ECO:0000313" key="10">
    <source>
        <dbReference type="EMBL" id="OGI43652.1"/>
    </source>
</evidence>
<dbReference type="PRINTS" id="PR00758">
    <property type="entry name" value="ARSENICPUMP"/>
</dbReference>
<feature type="transmembrane region" description="Helical" evidence="8">
    <location>
        <begin position="314"/>
        <end position="338"/>
    </location>
</feature>
<evidence type="ECO:0000256" key="6">
    <source>
        <dbReference type="ARBA" id="ARBA00022989"/>
    </source>
</evidence>
<keyword evidence="5 8" id="KW-0812">Transmembrane</keyword>
<dbReference type="Pfam" id="PF03600">
    <property type="entry name" value="CitMHS"/>
    <property type="match status" value="1"/>
</dbReference>
<dbReference type="GO" id="GO:0015105">
    <property type="term" value="F:arsenite transmembrane transporter activity"/>
    <property type="evidence" value="ECO:0007669"/>
    <property type="project" value="InterPro"/>
</dbReference>
<dbReference type="PANTHER" id="PTHR43302">
    <property type="entry name" value="TRANSPORTER ARSB-RELATED"/>
    <property type="match status" value="1"/>
</dbReference>
<sequence length="413" mass="44177">MPVAVVILAVVLLLIAVRGVGRVRLPIWLVMLLGAAAALLAGAIGPMQAARAINPDVMLFLFGVFVVGQALEESGYLFHLSYKLFRRARSADALILLILFGAGAASAFLMNDTLAIIGTPLMLLLARQHRMPPQVLLLALAFAVTLGSVASPIGNPQNLLIALHGGLANPFGEFFRHLAAPTLLSLLLAFGLLRLFYHESFHGAALVHVRAQLRDRALARLARLALVLLIALTAVKIALTLFGVGSAFRLTYIALIAAAPILLFSPRRWTITGQIDWHTLIFFAAMFVLMESVWNTGFFQGIMGKLGLNLLSVTLVLLTGVLLSQLISNVPLVALLLPLLLHAGASERELLALAAGSTIAGNLFILGAASNVIIIQNAERKGGHTLTFVEFARIGVPLTAVNFLVYWAFLAGF</sequence>
<feature type="transmembrane region" description="Helical" evidence="8">
    <location>
        <begin position="218"/>
        <end position="241"/>
    </location>
</feature>
<feature type="transmembrane region" description="Helical" evidence="8">
    <location>
        <begin position="247"/>
        <end position="265"/>
    </location>
</feature>
<evidence type="ECO:0000256" key="7">
    <source>
        <dbReference type="ARBA" id="ARBA00023136"/>
    </source>
</evidence>
<proteinExistence type="inferred from homology"/>
<reference evidence="10 11" key="1">
    <citation type="journal article" date="2016" name="Nat. Commun.">
        <title>Thousands of microbial genomes shed light on interconnected biogeochemical processes in an aquifer system.</title>
        <authorList>
            <person name="Anantharaman K."/>
            <person name="Brown C.T."/>
            <person name="Hug L.A."/>
            <person name="Sharon I."/>
            <person name="Castelle C.J."/>
            <person name="Probst A.J."/>
            <person name="Thomas B.C."/>
            <person name="Singh A."/>
            <person name="Wilkins M.J."/>
            <person name="Karaoz U."/>
            <person name="Brodie E.L."/>
            <person name="Williams K.H."/>
            <person name="Hubbard S.S."/>
            <person name="Banfield J.F."/>
        </authorList>
    </citation>
    <scope>NUCLEOTIDE SEQUENCE [LARGE SCALE GENOMIC DNA]</scope>
</reference>
<feature type="transmembrane region" description="Helical" evidence="8">
    <location>
        <begin position="174"/>
        <end position="197"/>
    </location>
</feature>
<name>A0A1F6TEX9_9PROT</name>
<dbReference type="AlphaFoldDB" id="A0A1F6TEX9"/>
<evidence type="ECO:0000256" key="1">
    <source>
        <dbReference type="ARBA" id="ARBA00004651"/>
    </source>
</evidence>
<feature type="transmembrane region" description="Helical" evidence="8">
    <location>
        <begin position="28"/>
        <end position="45"/>
    </location>
</feature>
<keyword evidence="4" id="KW-1003">Cell membrane</keyword>